<dbReference type="Proteomes" id="UP001148018">
    <property type="component" value="Unassembled WGS sequence"/>
</dbReference>
<evidence type="ECO:0000313" key="2">
    <source>
        <dbReference type="EMBL" id="KAJ3600013.1"/>
    </source>
</evidence>
<dbReference type="EMBL" id="JANIIK010000048">
    <property type="protein sequence ID" value="KAJ3600013.1"/>
    <property type="molecule type" value="Genomic_DNA"/>
</dbReference>
<protein>
    <submittedName>
        <fullName evidence="2">Uncharacterized protein</fullName>
    </submittedName>
</protein>
<keyword evidence="3" id="KW-1185">Reference proteome</keyword>
<name>A0A9Q0IJ57_9TELE</name>
<proteinExistence type="predicted"/>
<sequence>MATRSEGAESGSGCWLAVVHIARAPRPQGLGRAEWRCAAPVYSVAKSRLSVHHVTAADAVRPSCQNLHVRGDPQESFLPSLLDASTHQPPTAPDFSPSTPPQPSLKLECRGPLWRFLRRTACPRPGPTPEHRPRHWAPTGSGMPTDSSH</sequence>
<reference evidence="2" key="1">
    <citation type="submission" date="2022-07" db="EMBL/GenBank/DDBJ databases">
        <title>Chromosome-level genome of Muraenolepis orangiensis.</title>
        <authorList>
            <person name="Kim J."/>
        </authorList>
    </citation>
    <scope>NUCLEOTIDE SEQUENCE</scope>
    <source>
        <strain evidence="2">KU_S4_2022</strain>
        <tissue evidence="2">Muscle</tissue>
    </source>
</reference>
<dbReference type="AlphaFoldDB" id="A0A9Q0IJ57"/>
<evidence type="ECO:0000256" key="1">
    <source>
        <dbReference type="SAM" id="MobiDB-lite"/>
    </source>
</evidence>
<accession>A0A9Q0IJ57</accession>
<feature type="region of interest" description="Disordered" evidence="1">
    <location>
        <begin position="120"/>
        <end position="149"/>
    </location>
</feature>
<evidence type="ECO:0000313" key="3">
    <source>
        <dbReference type="Proteomes" id="UP001148018"/>
    </source>
</evidence>
<organism evidence="2 3">
    <name type="scientific">Muraenolepis orangiensis</name>
    <name type="common">Patagonian moray cod</name>
    <dbReference type="NCBI Taxonomy" id="630683"/>
    <lineage>
        <taxon>Eukaryota</taxon>
        <taxon>Metazoa</taxon>
        <taxon>Chordata</taxon>
        <taxon>Craniata</taxon>
        <taxon>Vertebrata</taxon>
        <taxon>Euteleostomi</taxon>
        <taxon>Actinopterygii</taxon>
        <taxon>Neopterygii</taxon>
        <taxon>Teleostei</taxon>
        <taxon>Neoteleostei</taxon>
        <taxon>Acanthomorphata</taxon>
        <taxon>Zeiogadaria</taxon>
        <taxon>Gadariae</taxon>
        <taxon>Gadiformes</taxon>
        <taxon>Muraenolepidoidei</taxon>
        <taxon>Muraenolepididae</taxon>
        <taxon>Muraenolepis</taxon>
    </lineage>
</organism>
<comment type="caution">
    <text evidence="2">The sequence shown here is derived from an EMBL/GenBank/DDBJ whole genome shotgun (WGS) entry which is preliminary data.</text>
</comment>
<feature type="region of interest" description="Disordered" evidence="1">
    <location>
        <begin position="66"/>
        <end position="105"/>
    </location>
</feature>
<gene>
    <name evidence="2" type="ORF">NHX12_033965</name>
</gene>